<dbReference type="Proteomes" id="UP000800038">
    <property type="component" value="Unassembled WGS sequence"/>
</dbReference>
<gene>
    <name evidence="2" type="ORF">EJ02DRAFT_460678</name>
</gene>
<protein>
    <submittedName>
        <fullName evidence="2">Uncharacterized protein</fullName>
    </submittedName>
</protein>
<organism evidence="2 3">
    <name type="scientific">Clathrospora elynae</name>
    <dbReference type="NCBI Taxonomy" id="706981"/>
    <lineage>
        <taxon>Eukaryota</taxon>
        <taxon>Fungi</taxon>
        <taxon>Dikarya</taxon>
        <taxon>Ascomycota</taxon>
        <taxon>Pezizomycotina</taxon>
        <taxon>Dothideomycetes</taxon>
        <taxon>Pleosporomycetidae</taxon>
        <taxon>Pleosporales</taxon>
        <taxon>Diademaceae</taxon>
        <taxon>Clathrospora</taxon>
    </lineage>
</organism>
<keyword evidence="3" id="KW-1185">Reference proteome</keyword>
<proteinExistence type="predicted"/>
<dbReference type="EMBL" id="ML976316">
    <property type="protein sequence ID" value="KAF1935087.1"/>
    <property type="molecule type" value="Genomic_DNA"/>
</dbReference>
<feature type="compositionally biased region" description="Polar residues" evidence="1">
    <location>
        <begin position="55"/>
        <end position="69"/>
    </location>
</feature>
<feature type="compositionally biased region" description="Basic and acidic residues" evidence="1">
    <location>
        <begin position="37"/>
        <end position="49"/>
    </location>
</feature>
<dbReference type="AlphaFoldDB" id="A0A6A5SCC3"/>
<accession>A0A6A5SCC3</accession>
<feature type="region of interest" description="Disordered" evidence="1">
    <location>
        <begin position="1"/>
        <end position="97"/>
    </location>
</feature>
<evidence type="ECO:0000313" key="3">
    <source>
        <dbReference type="Proteomes" id="UP000800038"/>
    </source>
</evidence>
<dbReference type="OrthoDB" id="3692853at2759"/>
<reference evidence="2" key="1">
    <citation type="journal article" date="2020" name="Stud. Mycol.">
        <title>101 Dothideomycetes genomes: a test case for predicting lifestyles and emergence of pathogens.</title>
        <authorList>
            <person name="Haridas S."/>
            <person name="Albert R."/>
            <person name="Binder M."/>
            <person name="Bloem J."/>
            <person name="Labutti K."/>
            <person name="Salamov A."/>
            <person name="Andreopoulos B."/>
            <person name="Baker S."/>
            <person name="Barry K."/>
            <person name="Bills G."/>
            <person name="Bluhm B."/>
            <person name="Cannon C."/>
            <person name="Castanera R."/>
            <person name="Culley D."/>
            <person name="Daum C."/>
            <person name="Ezra D."/>
            <person name="Gonzalez J."/>
            <person name="Henrissat B."/>
            <person name="Kuo A."/>
            <person name="Liang C."/>
            <person name="Lipzen A."/>
            <person name="Lutzoni F."/>
            <person name="Magnuson J."/>
            <person name="Mondo S."/>
            <person name="Nolan M."/>
            <person name="Ohm R."/>
            <person name="Pangilinan J."/>
            <person name="Park H.-J."/>
            <person name="Ramirez L."/>
            <person name="Alfaro M."/>
            <person name="Sun H."/>
            <person name="Tritt A."/>
            <person name="Yoshinaga Y."/>
            <person name="Zwiers L.-H."/>
            <person name="Turgeon B."/>
            <person name="Goodwin S."/>
            <person name="Spatafora J."/>
            <person name="Crous P."/>
            <person name="Grigoriev I."/>
        </authorList>
    </citation>
    <scope>NUCLEOTIDE SEQUENCE</scope>
    <source>
        <strain evidence="2">CBS 161.51</strain>
    </source>
</reference>
<name>A0A6A5SCC3_9PLEO</name>
<sequence>MTNTNIVREGNSEISGSGGGEDGDVGSYDDFAPQNESEGKEFKRNFREGTEDESSNQPAPSENISQENTIVIEDSQPGSDTDEGDLHENDAGTQIRR</sequence>
<evidence type="ECO:0000313" key="2">
    <source>
        <dbReference type="EMBL" id="KAF1935087.1"/>
    </source>
</evidence>
<evidence type="ECO:0000256" key="1">
    <source>
        <dbReference type="SAM" id="MobiDB-lite"/>
    </source>
</evidence>